<feature type="chain" id="PRO_5035687078" evidence="1">
    <location>
        <begin position="19"/>
        <end position="152"/>
    </location>
</feature>
<gene>
    <name evidence="2" type="ORF">IZO911_LOCUS34983</name>
    <name evidence="3" type="ORF">KXQ929_LOCUS11761</name>
</gene>
<organism evidence="2 4">
    <name type="scientific">Adineta steineri</name>
    <dbReference type="NCBI Taxonomy" id="433720"/>
    <lineage>
        <taxon>Eukaryota</taxon>
        <taxon>Metazoa</taxon>
        <taxon>Spiralia</taxon>
        <taxon>Gnathifera</taxon>
        <taxon>Rotifera</taxon>
        <taxon>Eurotatoria</taxon>
        <taxon>Bdelloidea</taxon>
        <taxon>Adinetida</taxon>
        <taxon>Adinetidae</taxon>
        <taxon>Adineta</taxon>
    </lineage>
</organism>
<reference evidence="2" key="1">
    <citation type="submission" date="2021-02" db="EMBL/GenBank/DDBJ databases">
        <authorList>
            <person name="Nowell W R."/>
        </authorList>
    </citation>
    <scope>NUCLEOTIDE SEQUENCE</scope>
</reference>
<proteinExistence type="predicted"/>
<feature type="signal peptide" evidence="1">
    <location>
        <begin position="1"/>
        <end position="18"/>
    </location>
</feature>
<evidence type="ECO:0000313" key="2">
    <source>
        <dbReference type="EMBL" id="CAF1317999.1"/>
    </source>
</evidence>
<evidence type="ECO:0000313" key="4">
    <source>
        <dbReference type="Proteomes" id="UP000663860"/>
    </source>
</evidence>
<protein>
    <submittedName>
        <fullName evidence="2">Uncharacterized protein</fullName>
    </submittedName>
</protein>
<evidence type="ECO:0000256" key="1">
    <source>
        <dbReference type="SAM" id="SignalP"/>
    </source>
</evidence>
<accession>A0A815EX10</accession>
<name>A0A815EX10_9BILA</name>
<evidence type="ECO:0000313" key="3">
    <source>
        <dbReference type="EMBL" id="CAF3711390.1"/>
    </source>
</evidence>
<dbReference type="Proteomes" id="UP000663860">
    <property type="component" value="Unassembled WGS sequence"/>
</dbReference>
<dbReference type="AlphaFoldDB" id="A0A815EX10"/>
<dbReference type="EMBL" id="CAJNOE010000719">
    <property type="protein sequence ID" value="CAF1317999.1"/>
    <property type="molecule type" value="Genomic_DNA"/>
</dbReference>
<sequence length="152" mass="16955">MIKIFIFATLIYVAIASGRDMRSMRKFPSNPMMRRGPTVAVEDWSSTLCDNGTSAAAFLSETQKMITSLEANPSYNNVLQDHAQTITFLKSGTNANILSSNCSEYFQLFQNAQNLDQIAQQQQLAYENNIDNLFRKVLNSVAGVRVSANVNF</sequence>
<comment type="caution">
    <text evidence="2">The sequence shown here is derived from an EMBL/GenBank/DDBJ whole genome shotgun (WGS) entry which is preliminary data.</text>
</comment>
<dbReference type="EMBL" id="CAJOBB010000588">
    <property type="protein sequence ID" value="CAF3711390.1"/>
    <property type="molecule type" value="Genomic_DNA"/>
</dbReference>
<dbReference type="Proteomes" id="UP000663868">
    <property type="component" value="Unassembled WGS sequence"/>
</dbReference>
<keyword evidence="1" id="KW-0732">Signal</keyword>